<dbReference type="STRING" id="377629.TERTU_3979"/>
<comment type="similarity">
    <text evidence="2 12">Belongs to the RNA methyltransferase RsmE family.</text>
</comment>
<dbReference type="EC" id="2.1.1.193" evidence="3 12"/>
<dbReference type="Pfam" id="PF20260">
    <property type="entry name" value="PUA_4"/>
    <property type="match status" value="1"/>
</dbReference>
<evidence type="ECO:0000256" key="5">
    <source>
        <dbReference type="ARBA" id="ARBA00022490"/>
    </source>
</evidence>
<dbReference type="Pfam" id="PF04452">
    <property type="entry name" value="Methyltrans_RNA"/>
    <property type="match status" value="1"/>
</dbReference>
<dbReference type="InterPro" id="IPR029026">
    <property type="entry name" value="tRNA_m1G_MTases_N"/>
</dbReference>
<keyword evidence="16" id="KW-1185">Reference proteome</keyword>
<keyword evidence="7 12" id="KW-0489">Methyltransferase</keyword>
<feature type="domain" description="Ribosomal RNA small subunit methyltransferase E PUA-like" evidence="14">
    <location>
        <begin position="20"/>
        <end position="66"/>
    </location>
</feature>
<evidence type="ECO:0000256" key="8">
    <source>
        <dbReference type="ARBA" id="ARBA00022679"/>
    </source>
</evidence>
<protein>
    <recommendedName>
        <fullName evidence="4 12">Ribosomal RNA small subunit methyltransferase E</fullName>
        <ecNumber evidence="3 12">2.1.1.193</ecNumber>
    </recommendedName>
</protein>
<keyword evidence="5 12" id="KW-0963">Cytoplasm</keyword>
<evidence type="ECO:0000256" key="7">
    <source>
        <dbReference type="ARBA" id="ARBA00022603"/>
    </source>
</evidence>
<dbReference type="Gene3D" id="3.40.1280.10">
    <property type="match status" value="1"/>
</dbReference>
<comment type="subcellular location">
    <subcellularLocation>
        <location evidence="1 12">Cytoplasm</location>
    </subcellularLocation>
</comment>
<keyword evidence="9 12" id="KW-0949">S-adenosyl-L-methionine</keyword>
<comment type="function">
    <text evidence="10 12">Specifically methylates the N3 position of the uracil ring of uridine 1498 (m3U1498) in 16S rRNA. Acts on the fully assembled 30S ribosomal subunit.</text>
</comment>
<evidence type="ECO:0000256" key="2">
    <source>
        <dbReference type="ARBA" id="ARBA00005528"/>
    </source>
</evidence>
<dbReference type="PANTHER" id="PTHR30027:SF3">
    <property type="entry name" value="16S RRNA (URACIL(1498)-N(3))-METHYLTRANSFERASE"/>
    <property type="match status" value="1"/>
</dbReference>
<evidence type="ECO:0000256" key="11">
    <source>
        <dbReference type="ARBA" id="ARBA00047944"/>
    </source>
</evidence>
<evidence type="ECO:0000256" key="6">
    <source>
        <dbReference type="ARBA" id="ARBA00022552"/>
    </source>
</evidence>
<evidence type="ECO:0000259" key="13">
    <source>
        <dbReference type="Pfam" id="PF04452"/>
    </source>
</evidence>
<feature type="domain" description="Ribosomal RNA small subunit methyltransferase E methyltransferase" evidence="13">
    <location>
        <begin position="75"/>
        <end position="235"/>
    </location>
</feature>
<dbReference type="SUPFAM" id="SSF75217">
    <property type="entry name" value="alpha/beta knot"/>
    <property type="match status" value="1"/>
</dbReference>
<proteinExistence type="inferred from homology"/>
<dbReference type="PANTHER" id="PTHR30027">
    <property type="entry name" value="RIBOSOMAL RNA SMALL SUBUNIT METHYLTRANSFERASE E"/>
    <property type="match status" value="1"/>
</dbReference>
<dbReference type="SUPFAM" id="SSF88697">
    <property type="entry name" value="PUA domain-like"/>
    <property type="match status" value="1"/>
</dbReference>
<dbReference type="NCBIfam" id="NF008692">
    <property type="entry name" value="PRK11713.1-5"/>
    <property type="match status" value="1"/>
</dbReference>
<dbReference type="AlphaFoldDB" id="C5BTQ7"/>
<dbReference type="CDD" id="cd18084">
    <property type="entry name" value="RsmE-like"/>
    <property type="match status" value="1"/>
</dbReference>
<dbReference type="InterPro" id="IPR046886">
    <property type="entry name" value="RsmE_MTase_dom"/>
</dbReference>
<dbReference type="RefSeq" id="WP_015817385.1">
    <property type="nucleotide sequence ID" value="NC_012997.1"/>
</dbReference>
<evidence type="ECO:0000256" key="9">
    <source>
        <dbReference type="ARBA" id="ARBA00022691"/>
    </source>
</evidence>
<dbReference type="eggNOG" id="COG1385">
    <property type="taxonomic scope" value="Bacteria"/>
</dbReference>
<evidence type="ECO:0000256" key="10">
    <source>
        <dbReference type="ARBA" id="ARBA00025699"/>
    </source>
</evidence>
<reference evidence="15 16" key="1">
    <citation type="journal article" date="2009" name="PLoS ONE">
        <title>The complete genome of Teredinibacter turnerae T7901: an intracellular endosymbiont of marine wood-boring bivalves (shipworms).</title>
        <authorList>
            <person name="Yang J.C."/>
            <person name="Madupu R."/>
            <person name="Durkin A.S."/>
            <person name="Ekborg N.A."/>
            <person name="Pedamallu C.S."/>
            <person name="Hostetler J.B."/>
            <person name="Radune D."/>
            <person name="Toms B.S."/>
            <person name="Henrissat B."/>
            <person name="Coutinho P.M."/>
            <person name="Schwarz S."/>
            <person name="Field L."/>
            <person name="Trindade-Silva A.E."/>
            <person name="Soares C.A.G."/>
            <person name="Elshahawi S."/>
            <person name="Hanora A."/>
            <person name="Schmidt E.W."/>
            <person name="Haygood M.G."/>
            <person name="Posfai J."/>
            <person name="Benner J."/>
            <person name="Madinger C."/>
            <person name="Nove J."/>
            <person name="Anton B."/>
            <person name="Chaudhary K."/>
            <person name="Foster J."/>
            <person name="Holman A."/>
            <person name="Kumar S."/>
            <person name="Lessard P.A."/>
            <person name="Luyten Y.A."/>
            <person name="Slatko B."/>
            <person name="Wood N."/>
            <person name="Wu B."/>
            <person name="Teplitski M."/>
            <person name="Mougous J.D."/>
            <person name="Ward N."/>
            <person name="Eisen J.A."/>
            <person name="Badger J.H."/>
            <person name="Distel D.L."/>
        </authorList>
    </citation>
    <scope>NUCLEOTIDE SEQUENCE [LARGE SCALE GENOMIC DNA]</scope>
    <source>
        <strain evidence="16">ATCC 39867 / T7901</strain>
    </source>
</reference>
<dbReference type="InterPro" id="IPR015947">
    <property type="entry name" value="PUA-like_sf"/>
</dbReference>
<evidence type="ECO:0000256" key="3">
    <source>
        <dbReference type="ARBA" id="ARBA00012328"/>
    </source>
</evidence>
<sequence length="241" mass="26534">MRIPRIYTQQLLQPEVDVVLEEAASHHLLKVLRMETGRELILFNGLGGEYRATITSATKKAATVTISEHDPVERESPLVTELAVGISRGDRFDWVLQKATELGISRIVPLFSERSEVKLSGERLEKRLSQWQKVVIGACEQCQRNTLPELTAPQSVENYVTDSLCDLRFVLHHRSTHHLSQLAAPASVALLVGPEGGLSDAEIQLAENAGFSPLALGPRVLRTETAPLVALSVVQATWGDF</sequence>
<evidence type="ECO:0000313" key="16">
    <source>
        <dbReference type="Proteomes" id="UP000009080"/>
    </source>
</evidence>
<gene>
    <name evidence="15" type="primary">rsmE</name>
    <name evidence="15" type="ordered locus">TERTU_3979</name>
</gene>
<dbReference type="OrthoDB" id="9815641at2"/>
<name>C5BTQ7_TERTT</name>
<dbReference type="PIRSF" id="PIRSF015601">
    <property type="entry name" value="MTase_slr0722"/>
    <property type="match status" value="1"/>
</dbReference>
<dbReference type="InterPro" id="IPR046887">
    <property type="entry name" value="RsmE_PUA-like"/>
</dbReference>
<comment type="catalytic activity">
    <reaction evidence="11 12">
        <text>uridine(1498) in 16S rRNA + S-adenosyl-L-methionine = N(3)-methyluridine(1498) in 16S rRNA + S-adenosyl-L-homocysteine + H(+)</text>
        <dbReference type="Rhea" id="RHEA:42920"/>
        <dbReference type="Rhea" id="RHEA-COMP:10283"/>
        <dbReference type="Rhea" id="RHEA-COMP:10284"/>
        <dbReference type="ChEBI" id="CHEBI:15378"/>
        <dbReference type="ChEBI" id="CHEBI:57856"/>
        <dbReference type="ChEBI" id="CHEBI:59789"/>
        <dbReference type="ChEBI" id="CHEBI:65315"/>
        <dbReference type="ChEBI" id="CHEBI:74502"/>
        <dbReference type="EC" id="2.1.1.193"/>
    </reaction>
</comment>
<dbReference type="NCBIfam" id="TIGR00046">
    <property type="entry name" value="RsmE family RNA methyltransferase"/>
    <property type="match status" value="1"/>
</dbReference>
<dbReference type="HOGENOM" id="CLU_067442_5_1_6"/>
<dbReference type="EMBL" id="CP001614">
    <property type="protein sequence ID" value="ACR11273.1"/>
    <property type="molecule type" value="Genomic_DNA"/>
</dbReference>
<dbReference type="Gene3D" id="2.40.240.20">
    <property type="entry name" value="Hypothetical PUA domain-like, domain 1"/>
    <property type="match status" value="1"/>
</dbReference>
<organism evidence="15 16">
    <name type="scientific">Teredinibacter turnerae (strain ATCC 39867 / T7901)</name>
    <dbReference type="NCBI Taxonomy" id="377629"/>
    <lineage>
        <taxon>Bacteria</taxon>
        <taxon>Pseudomonadati</taxon>
        <taxon>Pseudomonadota</taxon>
        <taxon>Gammaproteobacteria</taxon>
        <taxon>Cellvibrionales</taxon>
        <taxon>Cellvibrionaceae</taxon>
        <taxon>Teredinibacter</taxon>
    </lineage>
</organism>
<accession>C5BTQ7</accession>
<dbReference type="Proteomes" id="UP000009080">
    <property type="component" value="Chromosome"/>
</dbReference>
<keyword evidence="6 12" id="KW-0698">rRNA processing</keyword>
<evidence type="ECO:0000256" key="1">
    <source>
        <dbReference type="ARBA" id="ARBA00004496"/>
    </source>
</evidence>
<evidence type="ECO:0000313" key="15">
    <source>
        <dbReference type="EMBL" id="ACR11273.1"/>
    </source>
</evidence>
<evidence type="ECO:0000256" key="4">
    <source>
        <dbReference type="ARBA" id="ARBA00013673"/>
    </source>
</evidence>
<dbReference type="GO" id="GO:0070475">
    <property type="term" value="P:rRNA base methylation"/>
    <property type="evidence" value="ECO:0007669"/>
    <property type="project" value="TreeGrafter"/>
</dbReference>
<dbReference type="GO" id="GO:0005737">
    <property type="term" value="C:cytoplasm"/>
    <property type="evidence" value="ECO:0007669"/>
    <property type="project" value="UniProtKB-SubCell"/>
</dbReference>
<evidence type="ECO:0000256" key="12">
    <source>
        <dbReference type="PIRNR" id="PIRNR015601"/>
    </source>
</evidence>
<dbReference type="KEGG" id="ttu:TERTU_3979"/>
<dbReference type="InterPro" id="IPR006700">
    <property type="entry name" value="RsmE"/>
</dbReference>
<keyword evidence="8 12" id="KW-0808">Transferase</keyword>
<dbReference type="InterPro" id="IPR029028">
    <property type="entry name" value="Alpha/beta_knot_MTases"/>
</dbReference>
<dbReference type="GO" id="GO:0070042">
    <property type="term" value="F:rRNA (uridine-N3-)-methyltransferase activity"/>
    <property type="evidence" value="ECO:0007669"/>
    <property type="project" value="TreeGrafter"/>
</dbReference>
<evidence type="ECO:0000259" key="14">
    <source>
        <dbReference type="Pfam" id="PF20260"/>
    </source>
</evidence>